<name>A0A432WSH2_9GAMM</name>
<dbReference type="GO" id="GO:0006355">
    <property type="term" value="P:regulation of DNA-templated transcription"/>
    <property type="evidence" value="ECO:0007669"/>
    <property type="project" value="InterPro"/>
</dbReference>
<dbReference type="EMBL" id="PIPP01000003">
    <property type="protein sequence ID" value="RUO36721.1"/>
    <property type="molecule type" value="Genomic_DNA"/>
</dbReference>
<dbReference type="InterPro" id="IPR007448">
    <property type="entry name" value="Sigma70_reg_Rsd_AlgQ"/>
</dbReference>
<proteinExistence type="inferred from homology"/>
<dbReference type="PIRSF" id="PIRSF016548">
    <property type="entry name" value="Rsd_AlgQ"/>
    <property type="match status" value="1"/>
</dbReference>
<comment type="similarity">
    <text evidence="3">Belongs to the Rsd/AlgQ family.</text>
</comment>
<keyword evidence="1 3" id="KW-0805">Transcription regulation</keyword>
<protein>
    <submittedName>
        <fullName evidence="4">Sigma D regulator</fullName>
    </submittedName>
</protein>
<reference evidence="5" key="1">
    <citation type="journal article" date="2018" name="Front. Microbiol.">
        <title>Genome-Based Analysis Reveals the Taxonomy and Diversity of the Family Idiomarinaceae.</title>
        <authorList>
            <person name="Liu Y."/>
            <person name="Lai Q."/>
            <person name="Shao Z."/>
        </authorList>
    </citation>
    <scope>NUCLEOTIDE SEQUENCE [LARGE SCALE GENOMIC DNA]</scope>
    <source>
        <strain evidence="5">AIS</strain>
    </source>
</reference>
<accession>A0A432WSH2</accession>
<evidence type="ECO:0000313" key="4">
    <source>
        <dbReference type="EMBL" id="RUO36721.1"/>
    </source>
</evidence>
<evidence type="ECO:0000256" key="3">
    <source>
        <dbReference type="RuleBase" id="RU004409"/>
    </source>
</evidence>
<gene>
    <name evidence="4" type="ORF">CWE13_07670</name>
</gene>
<dbReference type="Proteomes" id="UP000286934">
    <property type="component" value="Unassembled WGS sequence"/>
</dbReference>
<comment type="caution">
    <text evidence="4">The sequence shown here is derived from an EMBL/GenBank/DDBJ whole genome shotgun (WGS) entry which is preliminary data.</text>
</comment>
<sequence>MLSRNEAAKEQWAGLHQALDRWLDERQDLLVRYCKLAGLPPYNANSAQLPAAIDIREFCEILVDYVSAGHFELYDHILEEASAHNQSTLAFGKKIFPLISDTTEVALSFHDTYAEAIDTDSLPNFTNDISNLGEALQNRLELEDQLIALLEEHEVIGAIE</sequence>
<dbReference type="OrthoDB" id="5567237at2"/>
<dbReference type="Gene3D" id="1.20.120.1370">
    <property type="entry name" value="Regulator of RNA polymerase sigma(70) subunit, domain 4"/>
    <property type="match status" value="1"/>
</dbReference>
<dbReference type="Pfam" id="PF04353">
    <property type="entry name" value="Rsd_AlgQ"/>
    <property type="match status" value="1"/>
</dbReference>
<organism evidence="4 5">
    <name type="scientific">Aliidiomarina shirensis</name>
    <dbReference type="NCBI Taxonomy" id="1048642"/>
    <lineage>
        <taxon>Bacteria</taxon>
        <taxon>Pseudomonadati</taxon>
        <taxon>Pseudomonadota</taxon>
        <taxon>Gammaproteobacteria</taxon>
        <taxon>Alteromonadales</taxon>
        <taxon>Idiomarinaceae</taxon>
        <taxon>Aliidiomarina</taxon>
    </lineage>
</organism>
<dbReference type="RefSeq" id="WP_126807425.1">
    <property type="nucleotide sequence ID" value="NZ_PIPP01000003.1"/>
</dbReference>
<evidence type="ECO:0000313" key="5">
    <source>
        <dbReference type="Proteomes" id="UP000286934"/>
    </source>
</evidence>
<dbReference type="NCBIfam" id="NF008723">
    <property type="entry name" value="PRK11718.1"/>
    <property type="match status" value="1"/>
</dbReference>
<dbReference type="AlphaFoldDB" id="A0A432WSH2"/>
<evidence type="ECO:0000256" key="2">
    <source>
        <dbReference type="ARBA" id="ARBA00023163"/>
    </source>
</evidence>
<keyword evidence="5" id="KW-1185">Reference proteome</keyword>
<keyword evidence="2 3" id="KW-0804">Transcription</keyword>
<dbReference type="InterPro" id="IPR038309">
    <property type="entry name" value="Rsd/AlgQ_sf"/>
</dbReference>
<evidence type="ECO:0000256" key="1">
    <source>
        <dbReference type="ARBA" id="ARBA00023015"/>
    </source>
</evidence>